<keyword evidence="1" id="KW-0472">Membrane</keyword>
<reference evidence="2 3" key="1">
    <citation type="journal article" date="2015" name="Genome Announc.">
        <title>Complete Genome Sequence of the Campylobacter ureolyticus Clinical Isolate RIGS 9880.</title>
        <authorList>
            <person name="Miller W.G."/>
            <person name="Yee E."/>
            <person name="On S.L."/>
            <person name="Andersen L.P."/>
            <person name="Bono J.L."/>
        </authorList>
    </citation>
    <scope>NUCLEOTIDE SEQUENCE [LARGE SCALE GENOMIC DNA]</scope>
    <source>
        <strain evidence="2 3">RIGS 9880</strain>
    </source>
</reference>
<organism evidence="2 3">
    <name type="scientific">Campylobacter ureolyticus RIGS 9880</name>
    <dbReference type="NCBI Taxonomy" id="1032069"/>
    <lineage>
        <taxon>Bacteria</taxon>
        <taxon>Pseudomonadati</taxon>
        <taxon>Campylobacterota</taxon>
        <taxon>Epsilonproteobacteria</taxon>
        <taxon>Campylobacterales</taxon>
        <taxon>Campylobacteraceae</taxon>
        <taxon>Campylobacter</taxon>
    </lineage>
</organism>
<proteinExistence type="predicted"/>
<dbReference type="EMBL" id="CP012195">
    <property type="protein sequence ID" value="AKT91442.1"/>
    <property type="molecule type" value="Genomic_DNA"/>
</dbReference>
<dbReference type="AlphaFoldDB" id="A0AAU8UCM0"/>
<gene>
    <name evidence="2" type="ORF">CUREO_1636</name>
</gene>
<dbReference type="KEGG" id="cure:CUREO_1636"/>
<evidence type="ECO:0008006" key="4">
    <source>
        <dbReference type="Google" id="ProtNLM"/>
    </source>
</evidence>
<evidence type="ECO:0000256" key="1">
    <source>
        <dbReference type="SAM" id="Phobius"/>
    </source>
</evidence>
<evidence type="ECO:0000313" key="2">
    <source>
        <dbReference type="EMBL" id="AKT91442.1"/>
    </source>
</evidence>
<feature type="transmembrane region" description="Helical" evidence="1">
    <location>
        <begin position="12"/>
        <end position="31"/>
    </location>
</feature>
<name>A0AAU8UCM0_9BACT</name>
<accession>A0AAU8UCM0</accession>
<evidence type="ECO:0000313" key="3">
    <source>
        <dbReference type="Proteomes" id="UP000063971"/>
    </source>
</evidence>
<dbReference type="RefSeq" id="WP_050335904.1">
    <property type="nucleotide sequence ID" value="NZ_CP012195.1"/>
</dbReference>
<keyword evidence="1" id="KW-0812">Transmembrane</keyword>
<protein>
    <recommendedName>
        <fullName evidence="4">Transmembrane protein</fullName>
    </recommendedName>
</protein>
<dbReference type="Proteomes" id="UP000063971">
    <property type="component" value="Chromosome"/>
</dbReference>
<keyword evidence="1" id="KW-1133">Transmembrane helix</keyword>
<sequence>MNNESKPNFYEFLFGLIIILILFCGVINIGISKINKVYAAKYCKYNSSSKICQELAKNCTIDQPACMNKTNDIIPIELLNNLSYIQICKMADKVKKIEKENIKNTKTIEKKTKKEIYSIEIE</sequence>